<feature type="region of interest" description="Disordered" evidence="1">
    <location>
        <begin position="201"/>
        <end position="274"/>
    </location>
</feature>
<evidence type="ECO:0000313" key="3">
    <source>
        <dbReference type="RefSeq" id="XP_053072121.1"/>
    </source>
</evidence>
<proteinExistence type="predicted"/>
<keyword evidence="2" id="KW-1185">Reference proteome</keyword>
<reference evidence="3" key="1">
    <citation type="submission" date="2025-08" db="UniProtKB">
        <authorList>
            <consortium name="RefSeq"/>
        </authorList>
    </citation>
    <scope>IDENTIFICATION</scope>
    <source>
        <tissue evidence="3">Blood</tissue>
    </source>
</reference>
<evidence type="ECO:0000313" key="2">
    <source>
        <dbReference type="Proteomes" id="UP001652583"/>
    </source>
</evidence>
<organism evidence="2 3">
    <name type="scientific">Acinonyx jubatus</name>
    <name type="common">Cheetah</name>
    <dbReference type="NCBI Taxonomy" id="32536"/>
    <lineage>
        <taxon>Eukaryota</taxon>
        <taxon>Metazoa</taxon>
        <taxon>Chordata</taxon>
        <taxon>Craniata</taxon>
        <taxon>Vertebrata</taxon>
        <taxon>Euteleostomi</taxon>
        <taxon>Mammalia</taxon>
        <taxon>Eutheria</taxon>
        <taxon>Laurasiatheria</taxon>
        <taxon>Carnivora</taxon>
        <taxon>Feliformia</taxon>
        <taxon>Felidae</taxon>
        <taxon>Felinae</taxon>
        <taxon>Acinonyx</taxon>
    </lineage>
</organism>
<name>A0ABM3PKC6_ACIJB</name>
<sequence length="274" mass="28570">MRARGGPLRGERTGTGGSLAASLSLPRSYWRGAWRGCARGWRRLRRARWVRARRGRGGPRSGAGPGAGEDAGAACGGLFGGGGGDESQWRRGQDAPPPPAAGTVRRAATEKRANAARRPPRPAGEPCEGRQPRRSPTRLQAAPRGPEGCARSSPPFPPLPEAWPDPSGTLRGAPPLSTRGRRDFAVFVFWGFLMVAVRLPPLPSLPVPDARERRVRPGCSTGHRDRAGSTLVGNEVGVSRPQPPGAAGGSLRGAPNPPASPGAPGSLLPPLAPK</sequence>
<accession>A0ABM3PKC6</accession>
<dbReference type="RefSeq" id="XP_053072121.1">
    <property type="nucleotide sequence ID" value="XM_053216146.1"/>
</dbReference>
<dbReference type="Proteomes" id="UP001652583">
    <property type="component" value="Chromosome B1"/>
</dbReference>
<feature type="region of interest" description="Disordered" evidence="1">
    <location>
        <begin position="53"/>
        <end position="178"/>
    </location>
</feature>
<feature type="compositionally biased region" description="Pro residues" evidence="1">
    <location>
        <begin position="154"/>
        <end position="163"/>
    </location>
</feature>
<feature type="compositionally biased region" description="Low complexity" evidence="1">
    <location>
        <begin position="262"/>
        <end position="274"/>
    </location>
</feature>
<dbReference type="GeneID" id="113604623"/>
<feature type="compositionally biased region" description="Gly residues" evidence="1">
    <location>
        <begin position="58"/>
        <end position="85"/>
    </location>
</feature>
<protein>
    <submittedName>
        <fullName evidence="3">Collagen alpha-1(I) chain-like</fullName>
    </submittedName>
</protein>
<gene>
    <name evidence="3" type="primary">LOC113604623</name>
</gene>
<evidence type="ECO:0000256" key="1">
    <source>
        <dbReference type="SAM" id="MobiDB-lite"/>
    </source>
</evidence>
<feature type="region of interest" description="Disordered" evidence="1">
    <location>
        <begin position="1"/>
        <end position="20"/>
    </location>
</feature>